<keyword evidence="3" id="KW-1185">Reference proteome</keyword>
<dbReference type="AlphaFoldDB" id="A0A0F7FGK0"/>
<organism evidence="2 3">
    <name type="scientific">Infirmifilum uzonense</name>
    <dbReference type="NCBI Taxonomy" id="1550241"/>
    <lineage>
        <taxon>Archaea</taxon>
        <taxon>Thermoproteota</taxon>
        <taxon>Thermoprotei</taxon>
        <taxon>Thermofilales</taxon>
        <taxon>Thermofilaceae</taxon>
        <taxon>Infirmifilum</taxon>
    </lineage>
</organism>
<dbReference type="PATRIC" id="fig|1550241.5.peg.269"/>
<dbReference type="HOGENOM" id="CLU_136010_0_0_2"/>
<name>A0A0F7FGK0_9CREN</name>
<evidence type="ECO:0000313" key="2">
    <source>
        <dbReference type="EMBL" id="AKG38198.1"/>
    </source>
</evidence>
<dbReference type="EMBL" id="CP009961">
    <property type="protein sequence ID" value="AKG38198.1"/>
    <property type="molecule type" value="Genomic_DNA"/>
</dbReference>
<dbReference type="OrthoDB" id="26976at2157"/>
<accession>A0A0F7FGK0</accession>
<evidence type="ECO:0000313" key="3">
    <source>
        <dbReference type="Proteomes" id="UP000067434"/>
    </source>
</evidence>
<dbReference type="STRING" id="1550241.MA03_01310"/>
<proteinExistence type="predicted"/>
<evidence type="ECO:0000259" key="1">
    <source>
        <dbReference type="Pfam" id="PF18894"/>
    </source>
</evidence>
<protein>
    <recommendedName>
        <fullName evidence="1">Putative phage metallopeptidase domain-containing protein</fullName>
    </recommendedName>
</protein>
<dbReference type="Pfam" id="PF18894">
    <property type="entry name" value="PhageMetallopep"/>
    <property type="match status" value="1"/>
</dbReference>
<sequence length="132" mass="15152">MRENIVSRIRYEPARDVESLARDIVSKLGMNWIRLDNVGFIRSYGSRSSAVARIYGLPRVFQSAFGLEPLYVIEVISEKYDSLQFERKVEVLIHELLHIPSNFSGGLRPHGRIVNGARVKKLARIYFMKKGS</sequence>
<dbReference type="Proteomes" id="UP000067434">
    <property type="component" value="Chromosome"/>
</dbReference>
<reference evidence="2 3" key="1">
    <citation type="journal article" date="2015" name="Stand. Genomic Sci.">
        <title>Complete genome sequence of and proposal of Thermofilum uzonense sp. nov. a novel hyperthermophilic crenarchaeon and emended description of the genus Thermofilum.</title>
        <authorList>
            <person name="Toshchakov S.V."/>
            <person name="Korzhenkov A.A."/>
            <person name="Samarov N.I."/>
            <person name="Mazunin I.O."/>
            <person name="Mozhey O.I."/>
            <person name="Shmyr I.S."/>
            <person name="Derbikova K.S."/>
            <person name="Taranov E.A."/>
            <person name="Dominova I.N."/>
            <person name="Bonch-Osmolovskaya E.A."/>
            <person name="Patrushev M.V."/>
            <person name="Podosokorskaya O.A."/>
            <person name="Kublanov I.V."/>
        </authorList>
    </citation>
    <scope>NUCLEOTIDE SEQUENCE [LARGE SCALE GENOMIC DNA]</scope>
    <source>
        <strain evidence="2 3">1807-2</strain>
    </source>
</reference>
<dbReference type="InterPro" id="IPR043998">
    <property type="entry name" value="Put_Metallopep"/>
</dbReference>
<gene>
    <name evidence="2" type="ORF">MA03_01310</name>
</gene>
<feature type="domain" description="Putative phage metallopeptidase" evidence="1">
    <location>
        <begin position="10"/>
        <end position="111"/>
    </location>
</feature>
<dbReference type="KEGG" id="thf:MA03_01310"/>